<dbReference type="AlphaFoldDB" id="A0ABD0QBX6"/>
<gene>
    <name evidence="1" type="ORF">M9458_022760</name>
</gene>
<comment type="caution">
    <text evidence="1">The sequence shown here is derived from an EMBL/GenBank/DDBJ whole genome shotgun (WGS) entry which is preliminary data.</text>
</comment>
<evidence type="ECO:0000313" key="1">
    <source>
        <dbReference type="EMBL" id="KAL0183385.1"/>
    </source>
</evidence>
<evidence type="ECO:0008006" key="3">
    <source>
        <dbReference type="Google" id="ProtNLM"/>
    </source>
</evidence>
<dbReference type="InterPro" id="IPR042566">
    <property type="entry name" value="L1_C"/>
</dbReference>
<keyword evidence="2" id="KW-1185">Reference proteome</keyword>
<name>A0ABD0QBX6_CIRMR</name>
<sequence>LFIPGREDSDPPRQFIARIHHGHIMEEIMRKVSSQRKLTFNGHSIQILRDYPSAVVKLRVSKILWDKPGVKFGILYPAKLRVTYSEGEKLFTNANEAWKFAVEQFGTDK</sequence>
<feature type="non-terminal residue" evidence="1">
    <location>
        <position position="1"/>
    </location>
</feature>
<evidence type="ECO:0000313" key="2">
    <source>
        <dbReference type="Proteomes" id="UP001529510"/>
    </source>
</evidence>
<dbReference type="EMBL" id="JAMKFB020000010">
    <property type="protein sequence ID" value="KAL0183385.1"/>
    <property type="molecule type" value="Genomic_DNA"/>
</dbReference>
<protein>
    <recommendedName>
        <fullName evidence="3">L1 transposable element RRM domain-containing protein</fullName>
    </recommendedName>
</protein>
<proteinExistence type="predicted"/>
<organism evidence="1 2">
    <name type="scientific">Cirrhinus mrigala</name>
    <name type="common">Mrigala</name>
    <dbReference type="NCBI Taxonomy" id="683832"/>
    <lineage>
        <taxon>Eukaryota</taxon>
        <taxon>Metazoa</taxon>
        <taxon>Chordata</taxon>
        <taxon>Craniata</taxon>
        <taxon>Vertebrata</taxon>
        <taxon>Euteleostomi</taxon>
        <taxon>Actinopterygii</taxon>
        <taxon>Neopterygii</taxon>
        <taxon>Teleostei</taxon>
        <taxon>Ostariophysi</taxon>
        <taxon>Cypriniformes</taxon>
        <taxon>Cyprinidae</taxon>
        <taxon>Labeoninae</taxon>
        <taxon>Labeonini</taxon>
        <taxon>Cirrhinus</taxon>
    </lineage>
</organism>
<reference evidence="1 2" key="1">
    <citation type="submission" date="2024-05" db="EMBL/GenBank/DDBJ databases">
        <title>Genome sequencing and assembly of Indian major carp, Cirrhinus mrigala (Hamilton, 1822).</title>
        <authorList>
            <person name="Mohindra V."/>
            <person name="Chowdhury L.M."/>
            <person name="Lal K."/>
            <person name="Jena J.K."/>
        </authorList>
    </citation>
    <scope>NUCLEOTIDE SEQUENCE [LARGE SCALE GENOMIC DNA]</scope>
    <source>
        <strain evidence="1">CM1030</strain>
        <tissue evidence="1">Blood</tissue>
    </source>
</reference>
<accession>A0ABD0QBX6</accession>
<dbReference type="Gene3D" id="3.30.250.20">
    <property type="entry name" value="L1 transposable element, C-terminal domain"/>
    <property type="match status" value="1"/>
</dbReference>
<dbReference type="Proteomes" id="UP001529510">
    <property type="component" value="Unassembled WGS sequence"/>
</dbReference>